<dbReference type="Pfam" id="PF02701">
    <property type="entry name" value="Zn_ribbon_Dof"/>
    <property type="match status" value="1"/>
</dbReference>
<dbReference type="GO" id="GO:0003700">
    <property type="term" value="F:DNA-binding transcription factor activity"/>
    <property type="evidence" value="ECO:0007669"/>
    <property type="project" value="InterPro"/>
</dbReference>
<keyword evidence="7" id="KW-0539">Nucleus</keyword>
<evidence type="ECO:0000259" key="8">
    <source>
        <dbReference type="PROSITE" id="PS50884"/>
    </source>
</evidence>
<name>A0AA38GY70_TAXCH</name>
<comment type="caution">
    <text evidence="9">The sequence shown here is derived from an EMBL/GenBank/DDBJ whole genome shotgun (WGS) entry which is preliminary data.</text>
</comment>
<evidence type="ECO:0000256" key="5">
    <source>
        <dbReference type="ARBA" id="ARBA00023125"/>
    </source>
</evidence>
<keyword evidence="6" id="KW-0804">Transcription</keyword>
<keyword evidence="10" id="KW-1185">Reference proteome</keyword>
<evidence type="ECO:0000256" key="3">
    <source>
        <dbReference type="ARBA" id="ARBA00022833"/>
    </source>
</evidence>
<dbReference type="InterPro" id="IPR003851">
    <property type="entry name" value="Znf_Dof"/>
</dbReference>
<reference evidence="9 10" key="1">
    <citation type="journal article" date="2021" name="Nat. Plants">
        <title>The Taxus genome provides insights into paclitaxel biosynthesis.</title>
        <authorList>
            <person name="Xiong X."/>
            <person name="Gou J."/>
            <person name="Liao Q."/>
            <person name="Li Y."/>
            <person name="Zhou Q."/>
            <person name="Bi G."/>
            <person name="Li C."/>
            <person name="Du R."/>
            <person name="Wang X."/>
            <person name="Sun T."/>
            <person name="Guo L."/>
            <person name="Liang H."/>
            <person name="Lu P."/>
            <person name="Wu Y."/>
            <person name="Zhang Z."/>
            <person name="Ro D.K."/>
            <person name="Shang Y."/>
            <person name="Huang S."/>
            <person name="Yan J."/>
        </authorList>
    </citation>
    <scope>NUCLEOTIDE SEQUENCE [LARGE SCALE GENOMIC DNA]</scope>
    <source>
        <strain evidence="9">Ta-2019</strain>
    </source>
</reference>
<keyword evidence="3" id="KW-0862">Zinc</keyword>
<dbReference type="PANTHER" id="PTHR31089:SF22">
    <property type="entry name" value="CYCLIC DOF FACTOR 4"/>
    <property type="match status" value="1"/>
</dbReference>
<evidence type="ECO:0000256" key="7">
    <source>
        <dbReference type="ARBA" id="ARBA00023242"/>
    </source>
</evidence>
<dbReference type="PROSITE" id="PS50884">
    <property type="entry name" value="ZF_DOF_2"/>
    <property type="match status" value="1"/>
</dbReference>
<dbReference type="PROSITE" id="PS01361">
    <property type="entry name" value="ZF_DOF_1"/>
    <property type="match status" value="1"/>
</dbReference>
<keyword evidence="1" id="KW-0479">Metal-binding</keyword>
<evidence type="ECO:0000256" key="6">
    <source>
        <dbReference type="ARBA" id="ARBA00023163"/>
    </source>
</evidence>
<dbReference type="GO" id="GO:0003677">
    <property type="term" value="F:DNA binding"/>
    <property type="evidence" value="ECO:0007669"/>
    <property type="project" value="UniProtKB-KW"/>
</dbReference>
<dbReference type="EMBL" id="JAHRHJ020000001">
    <property type="protein sequence ID" value="KAH9330866.1"/>
    <property type="molecule type" value="Genomic_DNA"/>
</dbReference>
<organism evidence="9 10">
    <name type="scientific">Taxus chinensis</name>
    <name type="common">Chinese yew</name>
    <name type="synonym">Taxus wallichiana var. chinensis</name>
    <dbReference type="NCBI Taxonomy" id="29808"/>
    <lineage>
        <taxon>Eukaryota</taxon>
        <taxon>Viridiplantae</taxon>
        <taxon>Streptophyta</taxon>
        <taxon>Embryophyta</taxon>
        <taxon>Tracheophyta</taxon>
        <taxon>Spermatophyta</taxon>
        <taxon>Pinopsida</taxon>
        <taxon>Pinidae</taxon>
        <taxon>Conifers II</taxon>
        <taxon>Cupressales</taxon>
        <taxon>Taxaceae</taxon>
        <taxon>Taxus</taxon>
    </lineage>
</organism>
<dbReference type="InterPro" id="IPR045174">
    <property type="entry name" value="Dof"/>
</dbReference>
<protein>
    <recommendedName>
        <fullName evidence="8">Dof-type domain-containing protein</fullName>
    </recommendedName>
</protein>
<accession>A0AA38GY70</accession>
<evidence type="ECO:0000256" key="1">
    <source>
        <dbReference type="ARBA" id="ARBA00022723"/>
    </source>
</evidence>
<dbReference type="PANTHER" id="PTHR31089">
    <property type="entry name" value="CYCLIC DOF FACTOR 2"/>
    <property type="match status" value="1"/>
</dbReference>
<evidence type="ECO:0000256" key="4">
    <source>
        <dbReference type="ARBA" id="ARBA00023015"/>
    </source>
</evidence>
<evidence type="ECO:0000313" key="10">
    <source>
        <dbReference type="Proteomes" id="UP000824469"/>
    </source>
</evidence>
<keyword evidence="5" id="KW-0238">DNA-binding</keyword>
<keyword evidence="4" id="KW-0805">Transcription regulation</keyword>
<evidence type="ECO:0000256" key="2">
    <source>
        <dbReference type="ARBA" id="ARBA00022771"/>
    </source>
</evidence>
<sequence>MPKVEAKSGKSADCGFKLFGRTIAVKSSSESCIDVNENSAEHDEADAEKGALKRPTKVVACPRCESMDTKFCYFNNYNVNQPRHYCRKCQRYWTAGGALRNVPVGAGRRKNKPSFGFHQGQFSQVSENVLTDGQPSDSLCPSGNSDKSLKVESIYPEMRIFEEVLHGAGAGNAQGKPETQFQLDGYSHRLNFPTKNSRCKHVGVDLCGIELHGNYTHLGIGIGNDHIEKPSCSSIDKTQMSATKAESSSEVVQTVDDVACDSSVSLNAIVSATPKAEAQIMSPNDFSSSSSLPFTFFYDCYGKSLACV</sequence>
<feature type="domain" description="Dof-type" evidence="8">
    <location>
        <begin position="59"/>
        <end position="113"/>
    </location>
</feature>
<gene>
    <name evidence="9" type="ORF">KI387_002974</name>
</gene>
<dbReference type="GO" id="GO:0008270">
    <property type="term" value="F:zinc ion binding"/>
    <property type="evidence" value="ECO:0007669"/>
    <property type="project" value="UniProtKB-KW"/>
</dbReference>
<proteinExistence type="predicted"/>
<keyword evidence="2" id="KW-0863">Zinc-finger</keyword>
<evidence type="ECO:0000313" key="9">
    <source>
        <dbReference type="EMBL" id="KAH9330866.1"/>
    </source>
</evidence>
<dbReference type="Proteomes" id="UP000824469">
    <property type="component" value="Unassembled WGS sequence"/>
</dbReference>
<dbReference type="AlphaFoldDB" id="A0AA38GY70"/>